<sequence length="80" mass="8537">MPPPPQGITMPDQNAGRQSPSPSRQSGGQLNDPQAKPNDQNAAPSPEHSQKVSKNALDNLESNPKHILAEASEEKTSKTK</sequence>
<dbReference type="AlphaFoldDB" id="A0A6G1HR41"/>
<name>A0A6G1HR41_9PEZI</name>
<evidence type="ECO:0000313" key="2">
    <source>
        <dbReference type="EMBL" id="KAF2398309.1"/>
    </source>
</evidence>
<evidence type="ECO:0000256" key="1">
    <source>
        <dbReference type="SAM" id="MobiDB-lite"/>
    </source>
</evidence>
<accession>A0A6G1HR41</accession>
<feature type="compositionally biased region" description="Basic and acidic residues" evidence="1">
    <location>
        <begin position="63"/>
        <end position="80"/>
    </location>
</feature>
<keyword evidence="3" id="KW-1185">Reference proteome</keyword>
<protein>
    <submittedName>
        <fullName evidence="2">Uncharacterized protein</fullName>
    </submittedName>
</protein>
<dbReference type="EMBL" id="ML996700">
    <property type="protein sequence ID" value="KAF2398309.1"/>
    <property type="molecule type" value="Genomic_DNA"/>
</dbReference>
<evidence type="ECO:0000313" key="3">
    <source>
        <dbReference type="Proteomes" id="UP000799640"/>
    </source>
</evidence>
<reference evidence="2" key="1">
    <citation type="journal article" date="2020" name="Stud. Mycol.">
        <title>101 Dothideomycetes genomes: a test case for predicting lifestyles and emergence of pathogens.</title>
        <authorList>
            <person name="Haridas S."/>
            <person name="Albert R."/>
            <person name="Binder M."/>
            <person name="Bloem J."/>
            <person name="Labutti K."/>
            <person name="Salamov A."/>
            <person name="Andreopoulos B."/>
            <person name="Baker S."/>
            <person name="Barry K."/>
            <person name="Bills G."/>
            <person name="Bluhm B."/>
            <person name="Cannon C."/>
            <person name="Castanera R."/>
            <person name="Culley D."/>
            <person name="Daum C."/>
            <person name="Ezra D."/>
            <person name="Gonzalez J."/>
            <person name="Henrissat B."/>
            <person name="Kuo A."/>
            <person name="Liang C."/>
            <person name="Lipzen A."/>
            <person name="Lutzoni F."/>
            <person name="Magnuson J."/>
            <person name="Mondo S."/>
            <person name="Nolan M."/>
            <person name="Ohm R."/>
            <person name="Pangilinan J."/>
            <person name="Park H.-J."/>
            <person name="Ramirez L."/>
            <person name="Alfaro M."/>
            <person name="Sun H."/>
            <person name="Tritt A."/>
            <person name="Yoshinaga Y."/>
            <person name="Zwiers L.-H."/>
            <person name="Turgeon B."/>
            <person name="Goodwin S."/>
            <person name="Spatafora J."/>
            <person name="Crous P."/>
            <person name="Grigoriev I."/>
        </authorList>
    </citation>
    <scope>NUCLEOTIDE SEQUENCE</scope>
    <source>
        <strain evidence="2">CBS 262.69</strain>
    </source>
</reference>
<dbReference type="Proteomes" id="UP000799640">
    <property type="component" value="Unassembled WGS sequence"/>
</dbReference>
<feature type="compositionally biased region" description="Low complexity" evidence="1">
    <location>
        <begin position="16"/>
        <end position="29"/>
    </location>
</feature>
<proteinExistence type="predicted"/>
<organism evidence="2 3">
    <name type="scientific">Trichodelitschia bisporula</name>
    <dbReference type="NCBI Taxonomy" id="703511"/>
    <lineage>
        <taxon>Eukaryota</taxon>
        <taxon>Fungi</taxon>
        <taxon>Dikarya</taxon>
        <taxon>Ascomycota</taxon>
        <taxon>Pezizomycotina</taxon>
        <taxon>Dothideomycetes</taxon>
        <taxon>Dothideomycetes incertae sedis</taxon>
        <taxon>Phaeotrichales</taxon>
        <taxon>Phaeotrichaceae</taxon>
        <taxon>Trichodelitschia</taxon>
    </lineage>
</organism>
<feature type="region of interest" description="Disordered" evidence="1">
    <location>
        <begin position="1"/>
        <end position="80"/>
    </location>
</feature>
<gene>
    <name evidence="2" type="ORF">EJ06DRAFT_583597</name>
</gene>